<keyword evidence="2" id="KW-1185">Reference proteome</keyword>
<proteinExistence type="predicted"/>
<accession>A0A8X6RAQ1</accession>
<evidence type="ECO:0000313" key="2">
    <source>
        <dbReference type="Proteomes" id="UP000887159"/>
    </source>
</evidence>
<sequence>MIDDRITSDNQTTESLGDGRPNCYSSCVGSYENLVHLVEFTLCCPGSIGAVERVFSIGNDFWTSEKSRLNVDTLAVTIFVKFNMKDISCSEISDTIESDILTKISFNGKLFA</sequence>
<dbReference type="AlphaFoldDB" id="A0A8X6RAQ1"/>
<organism evidence="1 2">
    <name type="scientific">Trichonephila clavipes</name>
    <name type="common">Golden silk orbweaver</name>
    <name type="synonym">Nephila clavipes</name>
    <dbReference type="NCBI Taxonomy" id="2585209"/>
    <lineage>
        <taxon>Eukaryota</taxon>
        <taxon>Metazoa</taxon>
        <taxon>Ecdysozoa</taxon>
        <taxon>Arthropoda</taxon>
        <taxon>Chelicerata</taxon>
        <taxon>Arachnida</taxon>
        <taxon>Araneae</taxon>
        <taxon>Araneomorphae</taxon>
        <taxon>Entelegynae</taxon>
        <taxon>Araneoidea</taxon>
        <taxon>Nephilidae</taxon>
        <taxon>Trichonephila</taxon>
    </lineage>
</organism>
<reference evidence="1" key="1">
    <citation type="submission" date="2020-08" db="EMBL/GenBank/DDBJ databases">
        <title>Multicomponent nature underlies the extraordinary mechanical properties of spider dragline silk.</title>
        <authorList>
            <person name="Kono N."/>
            <person name="Nakamura H."/>
            <person name="Mori M."/>
            <person name="Yoshida Y."/>
            <person name="Ohtoshi R."/>
            <person name="Malay A.D."/>
            <person name="Moran D.A.P."/>
            <person name="Tomita M."/>
            <person name="Numata K."/>
            <person name="Arakawa K."/>
        </authorList>
    </citation>
    <scope>NUCLEOTIDE SEQUENCE</scope>
</reference>
<name>A0A8X6RAQ1_TRICX</name>
<comment type="caution">
    <text evidence="1">The sequence shown here is derived from an EMBL/GenBank/DDBJ whole genome shotgun (WGS) entry which is preliminary data.</text>
</comment>
<dbReference type="Proteomes" id="UP000887159">
    <property type="component" value="Unassembled WGS sequence"/>
</dbReference>
<evidence type="ECO:0000313" key="1">
    <source>
        <dbReference type="EMBL" id="GFX91616.1"/>
    </source>
</evidence>
<dbReference type="EMBL" id="BMAU01021135">
    <property type="protein sequence ID" value="GFX91616.1"/>
    <property type="molecule type" value="Genomic_DNA"/>
</dbReference>
<protein>
    <submittedName>
        <fullName evidence="1">Dimer_Tnp_hAT domain-containing protein</fullName>
    </submittedName>
</protein>
<gene>
    <name evidence="1" type="ORF">TNCV_3682021</name>
</gene>